<keyword evidence="1" id="KW-1133">Transmembrane helix</keyword>
<sequence length="222" mass="25431">MNDRWLWAFPAIGSFFLMVALLLQIHRWHEEQRMLQTTGSVVAVSGKGCSSVTFYPRQGERVTFSSQVCSRPGYDVGDSVELFYDPSEPQNAHIDSFVQNWFVSLILGGFGLLFMLGGLVFLVPAALAGKRHARLKHRGQAIQARFLEIRRNAFSTLNNVPAWQLVCQWQNPISGEVHLFYSEYLWFDPQPYVDRELLQVHIDPENPRRYSVDISFLPRLAA</sequence>
<keyword evidence="1" id="KW-0812">Transmembrane</keyword>
<evidence type="ECO:0000256" key="1">
    <source>
        <dbReference type="SAM" id="Phobius"/>
    </source>
</evidence>
<evidence type="ECO:0000313" key="3">
    <source>
        <dbReference type="Proteomes" id="UP001158730"/>
    </source>
</evidence>
<dbReference type="AlphaFoldDB" id="A0AA42STB5"/>
<accession>A0AA42STB5</accession>
<reference evidence="2" key="1">
    <citation type="submission" date="2022-09" db="EMBL/GenBank/DDBJ databases">
        <title>Intensive care unit water sources are persistently colonized with multi-drug resistant bacteria and are the site of extensive horizontal gene transfer of antibiotic resistance genes.</title>
        <authorList>
            <person name="Diorio-Toth L."/>
        </authorList>
    </citation>
    <scope>NUCLEOTIDE SEQUENCE</scope>
    <source>
        <strain evidence="2">GD03990</strain>
    </source>
</reference>
<dbReference type="EMBL" id="JAOBYN010000012">
    <property type="protein sequence ID" value="MDH1055873.1"/>
    <property type="molecule type" value="Genomic_DNA"/>
</dbReference>
<dbReference type="Proteomes" id="UP001158730">
    <property type="component" value="Unassembled WGS sequence"/>
</dbReference>
<protein>
    <submittedName>
        <fullName evidence="2">DUF3592 domain-containing protein</fullName>
    </submittedName>
</protein>
<feature type="transmembrane region" description="Helical" evidence="1">
    <location>
        <begin position="7"/>
        <end position="25"/>
    </location>
</feature>
<name>A0AA42STB5_AQUAC</name>
<keyword evidence="1" id="KW-0472">Membrane</keyword>
<proteinExistence type="predicted"/>
<dbReference type="RefSeq" id="WP_237045791.1">
    <property type="nucleotide sequence ID" value="NZ_AP025273.1"/>
</dbReference>
<feature type="transmembrane region" description="Helical" evidence="1">
    <location>
        <begin position="101"/>
        <end position="128"/>
    </location>
</feature>
<organism evidence="2 3">
    <name type="scientific">Aquipseudomonas alcaligenes</name>
    <name type="common">Pseudomonas alcaligenes</name>
    <dbReference type="NCBI Taxonomy" id="43263"/>
    <lineage>
        <taxon>Bacteria</taxon>
        <taxon>Pseudomonadati</taxon>
        <taxon>Pseudomonadota</taxon>
        <taxon>Gammaproteobacteria</taxon>
        <taxon>Pseudomonadales</taxon>
        <taxon>Pseudomonadaceae</taxon>
        <taxon>Aquipseudomonas</taxon>
    </lineage>
</organism>
<comment type="caution">
    <text evidence="2">The sequence shown here is derived from an EMBL/GenBank/DDBJ whole genome shotgun (WGS) entry which is preliminary data.</text>
</comment>
<evidence type="ECO:0000313" key="2">
    <source>
        <dbReference type="EMBL" id="MDH1055873.1"/>
    </source>
</evidence>
<gene>
    <name evidence="2" type="ORF">N5C05_14025</name>
</gene>